<evidence type="ECO:0000256" key="8">
    <source>
        <dbReference type="SAM" id="Phobius"/>
    </source>
</evidence>
<proteinExistence type="predicted"/>
<evidence type="ECO:0000256" key="2">
    <source>
        <dbReference type="ARBA" id="ARBA00004863"/>
    </source>
</evidence>
<dbReference type="GO" id="GO:0009234">
    <property type="term" value="P:menaquinone biosynthetic process"/>
    <property type="evidence" value="ECO:0007669"/>
    <property type="project" value="UniProtKB-UniPathway"/>
</dbReference>
<gene>
    <name evidence="9" type="ORF">METZ01_LOCUS385715</name>
</gene>
<dbReference type="GO" id="GO:0016020">
    <property type="term" value="C:membrane"/>
    <property type="evidence" value="ECO:0007669"/>
    <property type="project" value="UniProtKB-SubCell"/>
</dbReference>
<dbReference type="EMBL" id="UINC01143752">
    <property type="protein sequence ID" value="SVD32861.1"/>
    <property type="molecule type" value="Genomic_DNA"/>
</dbReference>
<organism evidence="9">
    <name type="scientific">marine metagenome</name>
    <dbReference type="NCBI Taxonomy" id="408172"/>
    <lineage>
        <taxon>unclassified sequences</taxon>
        <taxon>metagenomes</taxon>
        <taxon>ecological metagenomes</taxon>
    </lineage>
</organism>
<keyword evidence="6 8" id="KW-1133">Transmembrane helix</keyword>
<dbReference type="InterPro" id="IPR000537">
    <property type="entry name" value="UbiA_prenyltransferase"/>
</dbReference>
<evidence type="ECO:0000256" key="5">
    <source>
        <dbReference type="ARBA" id="ARBA00022692"/>
    </source>
</evidence>
<comment type="pathway">
    <text evidence="2">Quinol/quinone metabolism; menaquinone biosynthesis.</text>
</comment>
<protein>
    <recommendedName>
        <fullName evidence="10">1,4-dihydroxy-2-naphthoate octaprenyltransferase</fullName>
    </recommendedName>
</protein>
<accession>A0A382UGL3</accession>
<dbReference type="GO" id="GO:0042371">
    <property type="term" value="P:vitamin K biosynthetic process"/>
    <property type="evidence" value="ECO:0007669"/>
    <property type="project" value="TreeGrafter"/>
</dbReference>
<feature type="non-terminal residue" evidence="9">
    <location>
        <position position="195"/>
    </location>
</feature>
<evidence type="ECO:0000313" key="9">
    <source>
        <dbReference type="EMBL" id="SVD32861.1"/>
    </source>
</evidence>
<feature type="transmembrane region" description="Helical" evidence="8">
    <location>
        <begin position="119"/>
        <end position="139"/>
    </location>
</feature>
<dbReference type="UniPathway" id="UPA00079"/>
<comment type="subcellular location">
    <subcellularLocation>
        <location evidence="1">Membrane</location>
        <topology evidence="1">Multi-pass membrane protein</topology>
    </subcellularLocation>
</comment>
<feature type="transmembrane region" description="Helical" evidence="8">
    <location>
        <begin position="83"/>
        <end position="113"/>
    </location>
</feature>
<dbReference type="Gene3D" id="1.10.357.140">
    <property type="entry name" value="UbiA prenyltransferase"/>
    <property type="match status" value="1"/>
</dbReference>
<dbReference type="AlphaFoldDB" id="A0A382UGL3"/>
<name>A0A382UGL3_9ZZZZ</name>
<dbReference type="GO" id="GO:0004659">
    <property type="term" value="F:prenyltransferase activity"/>
    <property type="evidence" value="ECO:0007669"/>
    <property type="project" value="InterPro"/>
</dbReference>
<reference evidence="9" key="1">
    <citation type="submission" date="2018-05" db="EMBL/GenBank/DDBJ databases">
        <authorList>
            <person name="Lanie J.A."/>
            <person name="Ng W.-L."/>
            <person name="Kazmierczak K.M."/>
            <person name="Andrzejewski T.M."/>
            <person name="Davidsen T.M."/>
            <person name="Wayne K.J."/>
            <person name="Tettelin H."/>
            <person name="Glass J.I."/>
            <person name="Rusch D."/>
            <person name="Podicherti R."/>
            <person name="Tsui H.-C.T."/>
            <person name="Winkler M.E."/>
        </authorList>
    </citation>
    <scope>NUCLEOTIDE SEQUENCE</scope>
</reference>
<keyword evidence="7 8" id="KW-0472">Membrane</keyword>
<keyword evidence="3" id="KW-0474">Menaquinone biosynthesis</keyword>
<dbReference type="CDD" id="cd13962">
    <property type="entry name" value="PT_UbiA_UBIAD1"/>
    <property type="match status" value="1"/>
</dbReference>
<dbReference type="InterPro" id="IPR044878">
    <property type="entry name" value="UbiA_sf"/>
</dbReference>
<keyword evidence="4" id="KW-0808">Transferase</keyword>
<evidence type="ECO:0000256" key="3">
    <source>
        <dbReference type="ARBA" id="ARBA00022428"/>
    </source>
</evidence>
<feature type="transmembrane region" description="Helical" evidence="8">
    <location>
        <begin position="43"/>
        <end position="62"/>
    </location>
</feature>
<dbReference type="NCBIfam" id="TIGR00751">
    <property type="entry name" value="menA"/>
    <property type="match status" value="1"/>
</dbReference>
<dbReference type="Pfam" id="PF01040">
    <property type="entry name" value="UbiA"/>
    <property type="match status" value="1"/>
</dbReference>
<feature type="transmembrane region" description="Helical" evidence="8">
    <location>
        <begin position="151"/>
        <end position="169"/>
    </location>
</feature>
<evidence type="ECO:0000256" key="7">
    <source>
        <dbReference type="ARBA" id="ARBA00023136"/>
    </source>
</evidence>
<evidence type="ECO:0000256" key="1">
    <source>
        <dbReference type="ARBA" id="ARBA00004141"/>
    </source>
</evidence>
<dbReference type="InterPro" id="IPR026046">
    <property type="entry name" value="UBIAD1"/>
</dbReference>
<evidence type="ECO:0000256" key="6">
    <source>
        <dbReference type="ARBA" id="ARBA00022989"/>
    </source>
</evidence>
<dbReference type="PANTHER" id="PTHR13929:SF0">
    <property type="entry name" value="UBIA PRENYLTRANSFERASE DOMAIN-CONTAINING PROTEIN 1"/>
    <property type="match status" value="1"/>
</dbReference>
<dbReference type="PANTHER" id="PTHR13929">
    <property type="entry name" value="1,4-DIHYDROXY-2-NAPHTHOATE OCTAPRENYLTRANSFERASE"/>
    <property type="match status" value="1"/>
</dbReference>
<evidence type="ECO:0000256" key="4">
    <source>
        <dbReference type="ARBA" id="ARBA00022679"/>
    </source>
</evidence>
<evidence type="ECO:0008006" key="10">
    <source>
        <dbReference type="Google" id="ProtNLM"/>
    </source>
</evidence>
<keyword evidence="5 8" id="KW-0812">Transmembrane</keyword>
<sequence>MSATAKGAAWLAATRPRTLVASLSPVAIGAGLAYRDVGEVSEVLVGLCLAFAVFMQVGANFANDYYDHAKGADDDRKLGPARAVASGIISALTMRVASYLTLAFGFVLGLFLMKLSGTGWPLLVVGVASVVCAVGYTAGPFPFAYIGLGDLFVVLFFGFVATGVTHYVLVAQVGSEWTPEWWVGLAVGLVINNLL</sequence>